<dbReference type="AlphaFoldDB" id="A0A8J2T140"/>
<organism evidence="4 5">
    <name type="scientific">Pelagomonas calceolata</name>
    <dbReference type="NCBI Taxonomy" id="35677"/>
    <lineage>
        <taxon>Eukaryota</taxon>
        <taxon>Sar</taxon>
        <taxon>Stramenopiles</taxon>
        <taxon>Ochrophyta</taxon>
        <taxon>Pelagophyceae</taxon>
        <taxon>Pelagomonadales</taxon>
        <taxon>Pelagomonadaceae</taxon>
        <taxon>Pelagomonas</taxon>
    </lineage>
</organism>
<gene>
    <name evidence="4" type="ORF">PECAL_6P19640</name>
</gene>
<protein>
    <submittedName>
        <fullName evidence="4">Uncharacterized protein</fullName>
    </submittedName>
</protein>
<comment type="caution">
    <text evidence="4">The sequence shown here is derived from an EMBL/GenBank/DDBJ whole genome shotgun (WGS) entry which is preliminary data.</text>
</comment>
<dbReference type="Pfam" id="PF05186">
    <property type="entry name" value="Dpy-30"/>
    <property type="match status" value="1"/>
</dbReference>
<dbReference type="Gene3D" id="1.20.890.10">
    <property type="entry name" value="cAMP-dependent protein kinase regulatory subunit, dimerization-anchoring domain"/>
    <property type="match status" value="1"/>
</dbReference>
<proteinExistence type="inferred from homology"/>
<dbReference type="EMBL" id="CAKKNE010000006">
    <property type="protein sequence ID" value="CAH0380320.1"/>
    <property type="molecule type" value="Genomic_DNA"/>
</dbReference>
<reference evidence="4" key="1">
    <citation type="submission" date="2021-11" db="EMBL/GenBank/DDBJ databases">
        <authorList>
            <consortium name="Genoscope - CEA"/>
            <person name="William W."/>
        </authorList>
    </citation>
    <scope>NUCLEOTIDE SEQUENCE</scope>
</reference>
<name>A0A8J2T140_9STRA</name>
<evidence type="ECO:0000313" key="4">
    <source>
        <dbReference type="EMBL" id="CAH0380320.1"/>
    </source>
</evidence>
<evidence type="ECO:0000256" key="1">
    <source>
        <dbReference type="ARBA" id="ARBA00004123"/>
    </source>
</evidence>
<evidence type="ECO:0000256" key="3">
    <source>
        <dbReference type="ARBA" id="ARBA00023242"/>
    </source>
</evidence>
<dbReference type="InterPro" id="IPR049629">
    <property type="entry name" value="DPY30_SDC1_DD"/>
</dbReference>
<dbReference type="Proteomes" id="UP000789595">
    <property type="component" value="Unassembled WGS sequence"/>
</dbReference>
<evidence type="ECO:0000313" key="5">
    <source>
        <dbReference type="Proteomes" id="UP000789595"/>
    </source>
</evidence>
<accession>A0A8J2T140</accession>
<evidence type="ECO:0000256" key="2">
    <source>
        <dbReference type="ARBA" id="ARBA00010849"/>
    </source>
</evidence>
<dbReference type="CDD" id="cd22965">
    <property type="entry name" value="DD_DPY30_SDC1"/>
    <property type="match status" value="1"/>
</dbReference>
<keyword evidence="5" id="KW-1185">Reference proteome</keyword>
<dbReference type="GO" id="GO:0005634">
    <property type="term" value="C:nucleus"/>
    <property type="evidence" value="ECO:0007669"/>
    <property type="project" value="UniProtKB-SubCell"/>
</dbReference>
<dbReference type="InterPro" id="IPR007858">
    <property type="entry name" value="Dpy-30_motif"/>
</dbReference>
<keyword evidence="3" id="KW-0539">Nucleus</keyword>
<comment type="similarity">
    <text evidence="2">Belongs to the dpy-30 family.</text>
</comment>
<sequence>MRDTPSPRRNRHTRVARLAAKLRNRHARAQVQAPDPADVAAALKANDDVQNAMHVQSLPIRAYLDTTVVPVLLDGMSALVKERPPNPVEWLATYLIKNNPQGSTNHQA</sequence>
<dbReference type="OrthoDB" id="417678at2759"/>
<comment type="subcellular location">
    <subcellularLocation>
        <location evidence="1">Nucleus</location>
    </subcellularLocation>
</comment>